<organism evidence="6 7">
    <name type="scientific">Flavobacterium lacus</name>
    <dbReference type="NCBI Taxonomy" id="1353778"/>
    <lineage>
        <taxon>Bacteria</taxon>
        <taxon>Pseudomonadati</taxon>
        <taxon>Bacteroidota</taxon>
        <taxon>Flavobacteriia</taxon>
        <taxon>Flavobacteriales</taxon>
        <taxon>Flavobacteriaceae</taxon>
        <taxon>Flavobacterium</taxon>
    </lineage>
</organism>
<accession>A0A328WXJ3</accession>
<feature type="domain" description="Type I restriction modification DNA specificity" evidence="5">
    <location>
        <begin position="221"/>
        <end position="399"/>
    </location>
</feature>
<dbReference type="Gene3D" id="3.90.220.20">
    <property type="entry name" value="DNA methylase specificity domains"/>
    <property type="match status" value="2"/>
</dbReference>
<dbReference type="Pfam" id="PF01420">
    <property type="entry name" value="Methylase_S"/>
    <property type="match status" value="2"/>
</dbReference>
<dbReference type="SUPFAM" id="SSF116734">
    <property type="entry name" value="DNA methylase specificity domain"/>
    <property type="match status" value="2"/>
</dbReference>
<evidence type="ECO:0000256" key="2">
    <source>
        <dbReference type="ARBA" id="ARBA00022747"/>
    </source>
</evidence>
<dbReference type="OrthoDB" id="667970at2"/>
<feature type="coiled-coil region" evidence="4">
    <location>
        <begin position="381"/>
        <end position="408"/>
    </location>
</feature>
<keyword evidence="7" id="KW-1185">Reference proteome</keyword>
<keyword evidence="4" id="KW-0175">Coiled coil</keyword>
<sequence length="418" mass="46982">MNTTTQHKTSYKNSPLGLIPKDWEVKKIGKIAKTTAGGTPSTHKLEYWNGDIKWMSSGDLNFKRIYDVKGRITVDGLKNSSTKVIPSNCVLIGLAGQGKTRGTVAMNMVELCTNQSVAAILPSKEFYEDYLYHNLDYRYFELRQLSTGDGGRGGLNLNIINSISVPIPPFPEQTAIANCLSTWDKAIEKQNALIAQKELAKKALMQQLLSGKKRLKGFSGEWKEVRLGEISKNKGEYGINAAAVEFDDKLPAYIRITDIDDDGNFSTEKKKSVDDKKSKNFYLNTNDLVFARTGATVGKSYLYNENDGELVFAGFLIRFKIDPKKADSYFIWSFTKTKLYWDWVTSVSMRSGQPGINSQEYSLMKINLPSIAEQTAIAKVLQCADDELQLLKKKLEQLKEQKKGLMQVLLTGKKRLKF</sequence>
<comment type="caution">
    <text evidence="6">The sequence shown here is derived from an EMBL/GenBank/DDBJ whole genome shotgun (WGS) entry which is preliminary data.</text>
</comment>
<proteinExistence type="inferred from homology"/>
<evidence type="ECO:0000313" key="7">
    <source>
        <dbReference type="Proteomes" id="UP000249518"/>
    </source>
</evidence>
<name>A0A328WXJ3_9FLAO</name>
<dbReference type="RefSeq" id="WP_112084652.1">
    <property type="nucleotide sequence ID" value="NZ_QLSV01000001.1"/>
</dbReference>
<evidence type="ECO:0000256" key="3">
    <source>
        <dbReference type="ARBA" id="ARBA00023125"/>
    </source>
</evidence>
<dbReference type="InterPro" id="IPR052021">
    <property type="entry name" value="Type-I_RS_S_subunit"/>
</dbReference>
<dbReference type="Proteomes" id="UP000249518">
    <property type="component" value="Unassembled WGS sequence"/>
</dbReference>
<feature type="domain" description="Type I restriction modification DNA specificity" evidence="5">
    <location>
        <begin position="20"/>
        <end position="190"/>
    </location>
</feature>
<evidence type="ECO:0000259" key="5">
    <source>
        <dbReference type="Pfam" id="PF01420"/>
    </source>
</evidence>
<evidence type="ECO:0000256" key="1">
    <source>
        <dbReference type="ARBA" id="ARBA00010923"/>
    </source>
</evidence>
<gene>
    <name evidence="6" type="ORF">B0I10_101244</name>
</gene>
<comment type="similarity">
    <text evidence="1">Belongs to the type-I restriction system S methylase family.</text>
</comment>
<dbReference type="CDD" id="cd17521">
    <property type="entry name" value="RMtype1_S_Sau13435ORF2165P_TRD2-CR2_like"/>
    <property type="match status" value="1"/>
</dbReference>
<dbReference type="GO" id="GO:0003677">
    <property type="term" value="F:DNA binding"/>
    <property type="evidence" value="ECO:0007669"/>
    <property type="project" value="UniProtKB-KW"/>
</dbReference>
<dbReference type="EMBL" id="QLSV01000001">
    <property type="protein sequence ID" value="RAR51070.1"/>
    <property type="molecule type" value="Genomic_DNA"/>
</dbReference>
<dbReference type="GO" id="GO:0009307">
    <property type="term" value="P:DNA restriction-modification system"/>
    <property type="evidence" value="ECO:0007669"/>
    <property type="project" value="UniProtKB-KW"/>
</dbReference>
<dbReference type="PANTHER" id="PTHR30408">
    <property type="entry name" value="TYPE-1 RESTRICTION ENZYME ECOKI SPECIFICITY PROTEIN"/>
    <property type="match status" value="1"/>
</dbReference>
<dbReference type="CDD" id="cd17294">
    <property type="entry name" value="RMtype1_S_MmaC7ORF19P_TRD1-CR1_like"/>
    <property type="match status" value="1"/>
</dbReference>
<evidence type="ECO:0000256" key="4">
    <source>
        <dbReference type="SAM" id="Coils"/>
    </source>
</evidence>
<reference evidence="6 7" key="1">
    <citation type="submission" date="2018-06" db="EMBL/GenBank/DDBJ databases">
        <title>Genomic Encyclopedia of Type Strains, Phase III (KMG-III): the genomes of soil and plant-associated and newly described type strains.</title>
        <authorList>
            <person name="Whitman W."/>
        </authorList>
    </citation>
    <scope>NUCLEOTIDE SEQUENCE [LARGE SCALE GENOMIC DNA]</scope>
    <source>
        <strain evidence="6 7">CGMCC 1.12504</strain>
    </source>
</reference>
<dbReference type="PANTHER" id="PTHR30408:SF12">
    <property type="entry name" value="TYPE I RESTRICTION ENZYME MJAVIII SPECIFICITY SUBUNIT"/>
    <property type="match status" value="1"/>
</dbReference>
<dbReference type="InterPro" id="IPR044946">
    <property type="entry name" value="Restrct_endonuc_typeI_TRD_sf"/>
</dbReference>
<keyword evidence="2" id="KW-0680">Restriction system</keyword>
<protein>
    <submittedName>
        <fullName evidence="6">Type I restriction enzyme S subunit</fullName>
    </submittedName>
</protein>
<keyword evidence="3" id="KW-0238">DNA-binding</keyword>
<evidence type="ECO:0000313" key="6">
    <source>
        <dbReference type="EMBL" id="RAR51070.1"/>
    </source>
</evidence>
<dbReference type="InterPro" id="IPR000055">
    <property type="entry name" value="Restrct_endonuc_typeI_TRD"/>
</dbReference>
<dbReference type="AlphaFoldDB" id="A0A328WXJ3"/>
<dbReference type="Gene3D" id="1.10.287.1120">
    <property type="entry name" value="Bipartite methylase S protein"/>
    <property type="match status" value="1"/>
</dbReference>